<evidence type="ECO:0000256" key="1">
    <source>
        <dbReference type="ARBA" id="ARBA00022729"/>
    </source>
</evidence>
<dbReference type="Pfam" id="PF07593">
    <property type="entry name" value="UnbV_ASPIC"/>
    <property type="match status" value="1"/>
</dbReference>
<feature type="domain" description="ASPIC/UnbV" evidence="2">
    <location>
        <begin position="437"/>
        <end position="503"/>
    </location>
</feature>
<feature type="domain" description="FlgD/Vpr Ig-like" evidence="3">
    <location>
        <begin position="633"/>
        <end position="684"/>
    </location>
</feature>
<comment type="caution">
    <text evidence="4">The sequence shown here is derived from an EMBL/GenBank/DDBJ whole genome shotgun (WGS) entry which is preliminary data.</text>
</comment>
<dbReference type="InterPro" id="IPR036116">
    <property type="entry name" value="FN3_sf"/>
</dbReference>
<evidence type="ECO:0000259" key="3">
    <source>
        <dbReference type="Pfam" id="PF13860"/>
    </source>
</evidence>
<evidence type="ECO:0008006" key="6">
    <source>
        <dbReference type="Google" id="ProtNLM"/>
    </source>
</evidence>
<dbReference type="InterPro" id="IPR025965">
    <property type="entry name" value="FlgD/Vpr_Ig-like"/>
</dbReference>
<dbReference type="SUPFAM" id="SSF69318">
    <property type="entry name" value="Integrin alpha N-terminal domain"/>
    <property type="match status" value="2"/>
</dbReference>
<proteinExistence type="predicted"/>
<dbReference type="AlphaFoldDB" id="A0A532V2C3"/>
<dbReference type="PANTHER" id="PTHR16026">
    <property type="entry name" value="CARTILAGE ACIDIC PROTEIN 1"/>
    <property type="match status" value="1"/>
</dbReference>
<keyword evidence="1" id="KW-0732">Signal</keyword>
<dbReference type="Gene3D" id="2.130.10.130">
    <property type="entry name" value="Integrin alpha, N-terminal"/>
    <property type="match status" value="1"/>
</dbReference>
<evidence type="ECO:0000259" key="2">
    <source>
        <dbReference type="Pfam" id="PF07593"/>
    </source>
</evidence>
<accession>A0A532V2C3</accession>
<dbReference type="EMBL" id="NJBO01000014">
    <property type="protein sequence ID" value="TKJ41361.1"/>
    <property type="molecule type" value="Genomic_DNA"/>
</dbReference>
<dbReference type="Proteomes" id="UP000317778">
    <property type="component" value="Unassembled WGS sequence"/>
</dbReference>
<name>A0A532V2C3_UNCT6</name>
<dbReference type="Pfam" id="PF13860">
    <property type="entry name" value="FlgD_ig"/>
    <property type="match status" value="1"/>
</dbReference>
<organism evidence="4 5">
    <name type="scientific">candidate division TA06 bacterium B3_TA06</name>
    <dbReference type="NCBI Taxonomy" id="2012487"/>
    <lineage>
        <taxon>Bacteria</taxon>
        <taxon>Bacteria division TA06</taxon>
    </lineage>
</organism>
<evidence type="ECO:0000313" key="5">
    <source>
        <dbReference type="Proteomes" id="UP000317778"/>
    </source>
</evidence>
<dbReference type="Gene3D" id="2.60.40.4070">
    <property type="match status" value="1"/>
</dbReference>
<dbReference type="Pfam" id="PF13517">
    <property type="entry name" value="FG-GAP_3"/>
    <property type="match status" value="2"/>
</dbReference>
<dbReference type="InterPro" id="IPR027039">
    <property type="entry name" value="Crtac1"/>
</dbReference>
<dbReference type="InterPro" id="IPR028994">
    <property type="entry name" value="Integrin_alpha_N"/>
</dbReference>
<dbReference type="SUPFAM" id="SSF49265">
    <property type="entry name" value="Fibronectin type III"/>
    <property type="match status" value="1"/>
</dbReference>
<dbReference type="InterPro" id="IPR013517">
    <property type="entry name" value="FG-GAP"/>
</dbReference>
<dbReference type="PANTHER" id="PTHR16026:SF0">
    <property type="entry name" value="CARTILAGE ACIDIC PROTEIN 1"/>
    <property type="match status" value="1"/>
</dbReference>
<gene>
    <name evidence="4" type="ORF">CEE36_08585</name>
</gene>
<evidence type="ECO:0000313" key="4">
    <source>
        <dbReference type="EMBL" id="TKJ41361.1"/>
    </source>
</evidence>
<reference evidence="4 5" key="1">
    <citation type="submission" date="2017-06" db="EMBL/GenBank/DDBJ databases">
        <title>Novel microbial phyla capable of carbon fixation and sulfur reduction in deep-sea sediments.</title>
        <authorList>
            <person name="Huang J."/>
            <person name="Baker B."/>
            <person name="Wang Y."/>
        </authorList>
    </citation>
    <scope>NUCLEOTIDE SEQUENCE [LARGE SCALE GENOMIC DNA]</scope>
    <source>
        <strain evidence="4">B3_TA06</strain>
    </source>
</reference>
<dbReference type="InterPro" id="IPR011519">
    <property type="entry name" value="UnbV_ASPIC"/>
</dbReference>
<sequence>MKRVVTAFGILAILVYAQGFEEVDIAELGIDELAGSVSFLDYNGDGRIDFWAGYAYLNDGEGNFTKLETSKWGGGEIVCWGDYNNDGYPDALTCRTVWIDTTPRKDTCFILLYENSGPPDYVLVDVSEDVGLGFPILDRDLNDPAWLDYDADGLLDFYYSSYEFVPLNSEEDYPYWSGHEDYLFHNTGSGFEDASEAAGIREGGTDTLCARGVSVGDYDSDGDVDIFVSVYRLQPNILWRNNGNGTFTNVAEEAGVMGIFSEDYYGHNIGAAWGDYNNDGYLDLFTPITHHPTYPGDYTSHLWANDGPPEWGFTDHFAESGMNNSEIGSAPVWTDYDNDGDLDLYWLNLYGSPGKQGWLYRNDGDNQFTDVTLKVGIKTWGSKSYVLWVDINQDGKMDVYAPYSYSGETHKVFFINTAERGHWLQLDFEGRESNRSGIGTRVWAYCGDLMVIREAAPSNGNGYGSMFIARQHLGLADHEMIDSLIIRWPRGRIDRIRSLAADHLIGMVEGPPSAPARLTYSWLGGDSYYFAWIPSPERDVAGYRLWQRFGSADPWHIIADAIPACSTRYTVMLEPPLAEVSITAYDYCEEDAESPHSPVATGVEEDPFAPSGLNFEVGSFSRIIPCRFSLPTISDVSLEIYDPAGRRVRVLASGQYHAGTHELRWPGTDEEGRALGSGVYFVRLVVDGEKAIARKTILR</sequence>
<protein>
    <recommendedName>
        <fullName evidence="6">ASPIC/UnbV domain-containing protein</fullName>
    </recommendedName>
</protein>